<sequence length="261" mass="29124">MDISSLYLVSLEVSFKQLRDQSTREASSRIDHGPKSSSTWGTSSLVIHPTSFSRRLLFDRQAENIKSRFGIESIPKQKMRKSYMPHLSSIYSSVSRRWREKKHLRGSKRAALTVYPRIMFPLNHYSSKIIKRGISLPAPAETCSGEDVFAIRIAWDDAHGIAALLFESDQQPGIGHLNVTNQVTDGFWIIFKPNKLRSTKKVIDAANSARVLLFACDPEPFVPIGICLGGLRSLTGAHKSPLAVQDTFAELNVDSLVDVVD</sequence>
<feature type="non-terminal residue" evidence="1">
    <location>
        <position position="261"/>
    </location>
</feature>
<evidence type="ECO:0000313" key="1">
    <source>
        <dbReference type="EMBL" id="CAG8636965.1"/>
    </source>
</evidence>
<name>A0ACA9N721_9GLOM</name>
<proteinExistence type="predicted"/>
<reference evidence="1" key="1">
    <citation type="submission" date="2021-06" db="EMBL/GenBank/DDBJ databases">
        <authorList>
            <person name="Kallberg Y."/>
            <person name="Tangrot J."/>
            <person name="Rosling A."/>
        </authorList>
    </citation>
    <scope>NUCLEOTIDE SEQUENCE</scope>
    <source>
        <strain evidence="1">CL356</strain>
    </source>
</reference>
<keyword evidence="2" id="KW-1185">Reference proteome</keyword>
<organism evidence="1 2">
    <name type="scientific">Acaulospora colombiana</name>
    <dbReference type="NCBI Taxonomy" id="27376"/>
    <lineage>
        <taxon>Eukaryota</taxon>
        <taxon>Fungi</taxon>
        <taxon>Fungi incertae sedis</taxon>
        <taxon>Mucoromycota</taxon>
        <taxon>Glomeromycotina</taxon>
        <taxon>Glomeromycetes</taxon>
        <taxon>Diversisporales</taxon>
        <taxon>Acaulosporaceae</taxon>
        <taxon>Acaulospora</taxon>
    </lineage>
</organism>
<dbReference type="Proteomes" id="UP000789525">
    <property type="component" value="Unassembled WGS sequence"/>
</dbReference>
<comment type="caution">
    <text evidence="1">The sequence shown here is derived from an EMBL/GenBank/DDBJ whole genome shotgun (WGS) entry which is preliminary data.</text>
</comment>
<protein>
    <submittedName>
        <fullName evidence="1">6409_t:CDS:1</fullName>
    </submittedName>
</protein>
<accession>A0ACA9N721</accession>
<gene>
    <name evidence="1" type="ORF">ACOLOM_LOCUS7823</name>
</gene>
<dbReference type="EMBL" id="CAJVPT010018784">
    <property type="protein sequence ID" value="CAG8636965.1"/>
    <property type="molecule type" value="Genomic_DNA"/>
</dbReference>
<evidence type="ECO:0000313" key="2">
    <source>
        <dbReference type="Proteomes" id="UP000789525"/>
    </source>
</evidence>